<dbReference type="Gene3D" id="3.90.79.10">
    <property type="entry name" value="Nucleoside Triphosphate Pyrophosphohydrolase"/>
    <property type="match status" value="1"/>
</dbReference>
<evidence type="ECO:0000256" key="7">
    <source>
        <dbReference type="ARBA" id="ARBA00022801"/>
    </source>
</evidence>
<evidence type="ECO:0000313" key="19">
    <source>
        <dbReference type="Proteomes" id="UP000073601"/>
    </source>
</evidence>
<dbReference type="GO" id="GO:0006281">
    <property type="term" value="P:DNA repair"/>
    <property type="evidence" value="ECO:0007669"/>
    <property type="project" value="UniProtKB-KW"/>
</dbReference>
<evidence type="ECO:0000256" key="16">
    <source>
        <dbReference type="ARBA" id="ARBA00042798"/>
    </source>
</evidence>
<dbReference type="EC" id="3.6.1.55" evidence="12"/>
<name>A0A128F4Y6_9GAMM</name>
<accession>A0A128F4Y6</accession>
<dbReference type="CDD" id="cd03425">
    <property type="entry name" value="NUDIX_MutT_NudA_like"/>
    <property type="match status" value="1"/>
</dbReference>
<comment type="similarity">
    <text evidence="2">Belongs to the Nudix hydrolase family.</text>
</comment>
<dbReference type="PROSITE" id="PS51462">
    <property type="entry name" value="NUDIX"/>
    <property type="match status" value="1"/>
</dbReference>
<dbReference type="GO" id="GO:0044716">
    <property type="term" value="F:8-oxo-GDP phosphatase activity"/>
    <property type="evidence" value="ECO:0007669"/>
    <property type="project" value="TreeGrafter"/>
</dbReference>
<dbReference type="RefSeq" id="WP_062708184.1">
    <property type="nucleotide sequence ID" value="NZ_CAWRCI010000013.1"/>
</dbReference>
<keyword evidence="7 18" id="KW-0378">Hydrolase</keyword>
<evidence type="ECO:0000256" key="3">
    <source>
        <dbReference type="ARBA" id="ARBA00022457"/>
    </source>
</evidence>
<evidence type="ECO:0000313" key="18">
    <source>
        <dbReference type="EMBL" id="CZF81346.1"/>
    </source>
</evidence>
<evidence type="ECO:0000256" key="9">
    <source>
        <dbReference type="ARBA" id="ARBA00023204"/>
    </source>
</evidence>
<evidence type="ECO:0000256" key="6">
    <source>
        <dbReference type="ARBA" id="ARBA00022763"/>
    </source>
</evidence>
<evidence type="ECO:0000256" key="4">
    <source>
        <dbReference type="ARBA" id="ARBA00022705"/>
    </source>
</evidence>
<sequence length="128" mass="14555">MTKAPILVVAGVLTDGDSILITQRFDSEGGLWEFPGGKVESGEREPDALARELWEELEIRVKVGVYLTETLHHYPTKSILLRSYRCEQLEGDITLHCHQAKAWVTQSELDDYLFSDADKPLVELLKRK</sequence>
<evidence type="ECO:0000256" key="10">
    <source>
        <dbReference type="ARBA" id="ARBA00035861"/>
    </source>
</evidence>
<dbReference type="AlphaFoldDB" id="A0A128F4Y6"/>
<feature type="domain" description="Nudix hydrolase" evidence="17">
    <location>
        <begin position="4"/>
        <end position="127"/>
    </location>
</feature>
<evidence type="ECO:0000256" key="8">
    <source>
        <dbReference type="ARBA" id="ARBA00022842"/>
    </source>
</evidence>
<keyword evidence="8" id="KW-0460">Magnesium</keyword>
<dbReference type="GO" id="GO:0006260">
    <property type="term" value="P:DNA replication"/>
    <property type="evidence" value="ECO:0007669"/>
    <property type="project" value="UniProtKB-KW"/>
</dbReference>
<dbReference type="Proteomes" id="UP000073601">
    <property type="component" value="Unassembled WGS sequence"/>
</dbReference>
<comment type="cofactor">
    <cofactor evidence="1">
        <name>Mg(2+)</name>
        <dbReference type="ChEBI" id="CHEBI:18420"/>
    </cofactor>
</comment>
<dbReference type="InterPro" id="IPR047127">
    <property type="entry name" value="MutT-like"/>
</dbReference>
<evidence type="ECO:0000256" key="14">
    <source>
        <dbReference type="ARBA" id="ARBA00041592"/>
    </source>
</evidence>
<dbReference type="GO" id="GO:0044715">
    <property type="term" value="F:8-oxo-dGDP phosphatase activity"/>
    <property type="evidence" value="ECO:0007669"/>
    <property type="project" value="TreeGrafter"/>
</dbReference>
<dbReference type="GO" id="GO:0035539">
    <property type="term" value="F:8-oxo-7,8-dihydrodeoxyguanosine triphosphate pyrophosphatase activity"/>
    <property type="evidence" value="ECO:0007669"/>
    <property type="project" value="UniProtKB-EC"/>
</dbReference>
<keyword evidence="4" id="KW-0235">DNA replication</keyword>
<dbReference type="Pfam" id="PF00293">
    <property type="entry name" value="NUDIX"/>
    <property type="match status" value="1"/>
</dbReference>
<proteinExistence type="inferred from homology"/>
<keyword evidence="19" id="KW-1185">Reference proteome</keyword>
<dbReference type="InterPro" id="IPR015797">
    <property type="entry name" value="NUDIX_hydrolase-like_dom_sf"/>
</dbReference>
<organism evidence="18 19">
    <name type="scientific">Grimontia marina</name>
    <dbReference type="NCBI Taxonomy" id="646534"/>
    <lineage>
        <taxon>Bacteria</taxon>
        <taxon>Pseudomonadati</taxon>
        <taxon>Pseudomonadota</taxon>
        <taxon>Gammaproteobacteria</taxon>
        <taxon>Vibrionales</taxon>
        <taxon>Vibrionaceae</taxon>
        <taxon>Grimontia</taxon>
    </lineage>
</organism>
<evidence type="ECO:0000256" key="1">
    <source>
        <dbReference type="ARBA" id="ARBA00001946"/>
    </source>
</evidence>
<protein>
    <recommendedName>
        <fullName evidence="13">8-oxo-dGTP diphosphatase</fullName>
        <ecNumber evidence="12">3.6.1.55</ecNumber>
    </recommendedName>
    <alternativeName>
        <fullName evidence="16">7,8-dihydro-8-oxoguanine-triphosphatase</fullName>
    </alternativeName>
    <alternativeName>
        <fullName evidence="15">Mutator protein MutT</fullName>
    </alternativeName>
    <alternativeName>
        <fullName evidence="14">dGTP pyrophosphohydrolase</fullName>
    </alternativeName>
</protein>
<evidence type="ECO:0000259" key="17">
    <source>
        <dbReference type="PROSITE" id="PS51462"/>
    </source>
</evidence>
<reference evidence="19" key="1">
    <citation type="submission" date="2016-02" db="EMBL/GenBank/DDBJ databases">
        <authorList>
            <person name="Rodrigo-Torres Lidia"/>
            <person name="Arahal R.David."/>
        </authorList>
    </citation>
    <scope>NUCLEOTIDE SEQUENCE [LARGE SCALE GENOMIC DNA]</scope>
    <source>
        <strain evidence="19">CECT 8713</strain>
    </source>
</reference>
<comment type="catalytic activity">
    <reaction evidence="11">
        <text>8-oxo-GTP + H2O = 8-oxo-GMP + diphosphate + H(+)</text>
        <dbReference type="Rhea" id="RHEA:67616"/>
        <dbReference type="ChEBI" id="CHEBI:15377"/>
        <dbReference type="ChEBI" id="CHEBI:15378"/>
        <dbReference type="ChEBI" id="CHEBI:33019"/>
        <dbReference type="ChEBI" id="CHEBI:143553"/>
        <dbReference type="ChEBI" id="CHEBI:145694"/>
    </reaction>
</comment>
<dbReference type="InterPro" id="IPR000086">
    <property type="entry name" value="NUDIX_hydrolase_dom"/>
</dbReference>
<dbReference type="PANTHER" id="PTHR47707">
    <property type="entry name" value="8-OXO-DGTP DIPHOSPHATASE"/>
    <property type="match status" value="1"/>
</dbReference>
<dbReference type="PANTHER" id="PTHR47707:SF1">
    <property type="entry name" value="NUDIX HYDROLASE FAMILY PROTEIN"/>
    <property type="match status" value="1"/>
</dbReference>
<evidence type="ECO:0000256" key="5">
    <source>
        <dbReference type="ARBA" id="ARBA00022723"/>
    </source>
</evidence>
<evidence type="ECO:0000256" key="15">
    <source>
        <dbReference type="ARBA" id="ARBA00041979"/>
    </source>
</evidence>
<dbReference type="OrthoDB" id="9810648at2"/>
<dbReference type="GO" id="GO:0046872">
    <property type="term" value="F:metal ion binding"/>
    <property type="evidence" value="ECO:0007669"/>
    <property type="project" value="UniProtKB-KW"/>
</dbReference>
<comment type="catalytic activity">
    <reaction evidence="10">
        <text>8-oxo-dGTP + H2O = 8-oxo-dGMP + diphosphate + H(+)</text>
        <dbReference type="Rhea" id="RHEA:31575"/>
        <dbReference type="ChEBI" id="CHEBI:15377"/>
        <dbReference type="ChEBI" id="CHEBI:15378"/>
        <dbReference type="ChEBI" id="CHEBI:33019"/>
        <dbReference type="ChEBI" id="CHEBI:63224"/>
        <dbReference type="ChEBI" id="CHEBI:77896"/>
        <dbReference type="EC" id="3.6.1.55"/>
    </reaction>
</comment>
<evidence type="ECO:0000256" key="13">
    <source>
        <dbReference type="ARBA" id="ARBA00040794"/>
    </source>
</evidence>
<keyword evidence="5" id="KW-0479">Metal-binding</keyword>
<evidence type="ECO:0000256" key="12">
    <source>
        <dbReference type="ARBA" id="ARBA00038905"/>
    </source>
</evidence>
<keyword evidence="9" id="KW-0234">DNA repair</keyword>
<dbReference type="PRINTS" id="PR00502">
    <property type="entry name" value="NUDIXFAMILY"/>
</dbReference>
<keyword evidence="3" id="KW-0515">Mutator protein</keyword>
<dbReference type="SUPFAM" id="SSF55811">
    <property type="entry name" value="Nudix"/>
    <property type="match status" value="1"/>
</dbReference>
<dbReference type="EMBL" id="FIZY01000013">
    <property type="protein sequence ID" value="CZF81346.1"/>
    <property type="molecule type" value="Genomic_DNA"/>
</dbReference>
<keyword evidence="6" id="KW-0227">DNA damage</keyword>
<evidence type="ECO:0000256" key="2">
    <source>
        <dbReference type="ARBA" id="ARBA00005582"/>
    </source>
</evidence>
<evidence type="ECO:0000256" key="11">
    <source>
        <dbReference type="ARBA" id="ARBA00036904"/>
    </source>
</evidence>
<dbReference type="InterPro" id="IPR020476">
    <property type="entry name" value="Nudix_hydrolase"/>
</dbReference>
<gene>
    <name evidence="18" type="primary">nudG</name>
    <name evidence="18" type="ORF">GMA8713_01803</name>
</gene>
<dbReference type="GO" id="GO:0008413">
    <property type="term" value="F:8-oxo-7,8-dihydroguanosine triphosphate pyrophosphatase activity"/>
    <property type="evidence" value="ECO:0007669"/>
    <property type="project" value="TreeGrafter"/>
</dbReference>